<gene>
    <name evidence="2" type="ORF">DBRI00130_LOCUS5916</name>
</gene>
<dbReference type="Pfam" id="PF00378">
    <property type="entry name" value="ECH_1"/>
    <property type="match status" value="1"/>
</dbReference>
<dbReference type="CDD" id="cd06558">
    <property type="entry name" value="crotonase-like"/>
    <property type="match status" value="1"/>
</dbReference>
<reference evidence="2" key="1">
    <citation type="submission" date="2021-01" db="EMBL/GenBank/DDBJ databases">
        <authorList>
            <person name="Corre E."/>
            <person name="Pelletier E."/>
            <person name="Niang G."/>
            <person name="Scheremetjew M."/>
            <person name="Finn R."/>
            <person name="Kale V."/>
            <person name="Holt S."/>
            <person name="Cochrane G."/>
            <person name="Meng A."/>
            <person name="Brown T."/>
            <person name="Cohen L."/>
        </authorList>
    </citation>
    <scope>NUCLEOTIDE SEQUENCE</scope>
    <source>
        <strain evidence="2">GSO104</strain>
    </source>
</reference>
<dbReference type="EMBL" id="HBNS01007304">
    <property type="protein sequence ID" value="CAE4589991.1"/>
    <property type="molecule type" value="Transcribed_RNA"/>
</dbReference>
<name>A0A7S4QRG4_9STRA</name>
<organism evidence="2">
    <name type="scientific">Ditylum brightwellii</name>
    <dbReference type="NCBI Taxonomy" id="49249"/>
    <lineage>
        <taxon>Eukaryota</taxon>
        <taxon>Sar</taxon>
        <taxon>Stramenopiles</taxon>
        <taxon>Ochrophyta</taxon>
        <taxon>Bacillariophyta</taxon>
        <taxon>Mediophyceae</taxon>
        <taxon>Lithodesmiophycidae</taxon>
        <taxon>Lithodesmiales</taxon>
        <taxon>Lithodesmiaceae</taxon>
        <taxon>Ditylum</taxon>
    </lineage>
</organism>
<dbReference type="PANTHER" id="PTHR43149:SF1">
    <property type="entry name" value="DELTA(3,5)-DELTA(2,4)-DIENOYL-COA ISOMERASE, MITOCHONDRIAL"/>
    <property type="match status" value="1"/>
</dbReference>
<sequence>MQIALGADMRYTTPTTKLSIMESKWGLIPDMSISLTLRELVRMDVAKELTMTGRIINGVEAERIGLVTKCCEGGEEEDAAMEEALRVAKEIVSRSPDAVAATKKLYQDTWLSQNNHTNLKIESELQKKLLGSWNQLAASGRNFGVNVPYVKQKDLSLKHEKE</sequence>
<dbReference type="InterPro" id="IPR029045">
    <property type="entry name" value="ClpP/crotonase-like_dom_sf"/>
</dbReference>
<dbReference type="AlphaFoldDB" id="A0A7S4QRG4"/>
<comment type="similarity">
    <text evidence="1">Belongs to the enoyl-CoA hydratase/isomerase family.</text>
</comment>
<protein>
    <submittedName>
        <fullName evidence="2">Uncharacterized protein</fullName>
    </submittedName>
</protein>
<dbReference type="InterPro" id="IPR001753">
    <property type="entry name" value="Enoyl-CoA_hydra/iso"/>
</dbReference>
<dbReference type="InterPro" id="IPR045002">
    <property type="entry name" value="Ech1-like"/>
</dbReference>
<evidence type="ECO:0000256" key="1">
    <source>
        <dbReference type="ARBA" id="ARBA00005254"/>
    </source>
</evidence>
<dbReference type="PANTHER" id="PTHR43149">
    <property type="entry name" value="ENOYL-COA HYDRATASE"/>
    <property type="match status" value="1"/>
</dbReference>
<dbReference type="GO" id="GO:0016853">
    <property type="term" value="F:isomerase activity"/>
    <property type="evidence" value="ECO:0007669"/>
    <property type="project" value="InterPro"/>
</dbReference>
<accession>A0A7S4QRG4</accession>
<proteinExistence type="inferred from homology"/>
<dbReference type="Gene3D" id="3.90.226.10">
    <property type="entry name" value="2-enoyl-CoA Hydratase, Chain A, domain 1"/>
    <property type="match status" value="1"/>
</dbReference>
<dbReference type="SUPFAM" id="SSF52096">
    <property type="entry name" value="ClpP/crotonase"/>
    <property type="match status" value="1"/>
</dbReference>
<evidence type="ECO:0000313" key="2">
    <source>
        <dbReference type="EMBL" id="CAE4589991.1"/>
    </source>
</evidence>